<dbReference type="GO" id="GO:0016020">
    <property type="term" value="C:membrane"/>
    <property type="evidence" value="ECO:0007669"/>
    <property type="project" value="UniProtKB-SubCell"/>
</dbReference>
<dbReference type="InterPro" id="IPR023353">
    <property type="entry name" value="LemA-like_dom_sf"/>
</dbReference>
<organism evidence="6 7">
    <name type="scientific">Candidatus Berkelbacteria bacterium CG10_big_fil_rev_8_21_14_0_10_41_12</name>
    <dbReference type="NCBI Taxonomy" id="1974513"/>
    <lineage>
        <taxon>Bacteria</taxon>
        <taxon>Candidatus Berkelbacteria</taxon>
    </lineage>
</organism>
<evidence type="ECO:0000313" key="6">
    <source>
        <dbReference type="EMBL" id="PIT97049.1"/>
    </source>
</evidence>
<evidence type="ECO:0008006" key="8">
    <source>
        <dbReference type="Google" id="ProtNLM"/>
    </source>
</evidence>
<reference evidence="7" key="1">
    <citation type="submission" date="2017-09" db="EMBL/GenBank/DDBJ databases">
        <title>Depth-based differentiation of microbial function through sediment-hosted aquifers and enrichment of novel symbionts in the deep terrestrial subsurface.</title>
        <authorList>
            <person name="Probst A.J."/>
            <person name="Ladd B."/>
            <person name="Jarett J.K."/>
            <person name="Geller-Mcgrath D.E."/>
            <person name="Sieber C.M.K."/>
            <person name="Emerson J.B."/>
            <person name="Anantharaman K."/>
            <person name="Thomas B.C."/>
            <person name="Malmstrom R."/>
            <person name="Stieglmeier M."/>
            <person name="Klingl A."/>
            <person name="Woyke T."/>
            <person name="Ryan C.M."/>
            <person name="Banfield J.F."/>
        </authorList>
    </citation>
    <scope>NUCLEOTIDE SEQUENCE [LARGE SCALE GENOMIC DNA]</scope>
</reference>
<comment type="similarity">
    <text evidence="2">Belongs to the LemA family.</text>
</comment>
<dbReference type="Gene3D" id="1.20.1440.20">
    <property type="entry name" value="LemA-like domain"/>
    <property type="match status" value="1"/>
</dbReference>
<evidence type="ECO:0000256" key="4">
    <source>
        <dbReference type="ARBA" id="ARBA00022989"/>
    </source>
</evidence>
<dbReference type="AlphaFoldDB" id="A0A2M6WW71"/>
<evidence type="ECO:0000256" key="2">
    <source>
        <dbReference type="ARBA" id="ARBA00008854"/>
    </source>
</evidence>
<sequence>MIILWIVLILVAVLLLWVIAVYNGLVNLATRTDEAWSDITVQLKRRYDLIPNLVSAVKGYAKHEKGVFEKVTEARAAAIGAKDMKDKEGAENQLSKTLKSLFAVAENYPQLKANENFLSLQEDLTDTENKIEASRRFYNANVRDFNIKIKVFPNNVFANMLGFTSRKLFEVAPAMAQEIEKAPKVEA</sequence>
<dbReference type="SUPFAM" id="SSF140478">
    <property type="entry name" value="LemA-like"/>
    <property type="match status" value="1"/>
</dbReference>
<comment type="subcellular location">
    <subcellularLocation>
        <location evidence="1">Membrane</location>
        <topology evidence="1">Single-pass membrane protein</topology>
    </subcellularLocation>
</comment>
<accession>A0A2M6WW71</accession>
<proteinExistence type="inferred from homology"/>
<keyword evidence="3" id="KW-0812">Transmembrane</keyword>
<keyword evidence="5" id="KW-0472">Membrane</keyword>
<gene>
    <name evidence="6" type="ORF">COT77_03650</name>
</gene>
<evidence type="ECO:0000313" key="7">
    <source>
        <dbReference type="Proteomes" id="UP000228596"/>
    </source>
</evidence>
<name>A0A2M6WW71_9BACT</name>
<keyword evidence="4" id="KW-1133">Transmembrane helix</keyword>
<protein>
    <recommendedName>
        <fullName evidence="8">LemA family protein</fullName>
    </recommendedName>
</protein>
<comment type="caution">
    <text evidence="6">The sequence shown here is derived from an EMBL/GenBank/DDBJ whole genome shotgun (WGS) entry which is preliminary data.</text>
</comment>
<dbReference type="InterPro" id="IPR007156">
    <property type="entry name" value="MamQ_LemA"/>
</dbReference>
<dbReference type="PANTHER" id="PTHR34478">
    <property type="entry name" value="PROTEIN LEMA"/>
    <property type="match status" value="1"/>
</dbReference>
<dbReference type="Proteomes" id="UP000228596">
    <property type="component" value="Unassembled WGS sequence"/>
</dbReference>
<dbReference type="EMBL" id="PEZV01000041">
    <property type="protein sequence ID" value="PIT97049.1"/>
    <property type="molecule type" value="Genomic_DNA"/>
</dbReference>
<evidence type="ECO:0000256" key="5">
    <source>
        <dbReference type="ARBA" id="ARBA00023136"/>
    </source>
</evidence>
<dbReference type="PANTHER" id="PTHR34478:SF2">
    <property type="entry name" value="MEMBRANE PROTEIN"/>
    <property type="match status" value="1"/>
</dbReference>
<evidence type="ECO:0000256" key="1">
    <source>
        <dbReference type="ARBA" id="ARBA00004167"/>
    </source>
</evidence>
<evidence type="ECO:0000256" key="3">
    <source>
        <dbReference type="ARBA" id="ARBA00022692"/>
    </source>
</evidence>
<dbReference type="Pfam" id="PF04011">
    <property type="entry name" value="LemA"/>
    <property type="match status" value="1"/>
</dbReference>